<organism evidence="1 2">
    <name type="scientific">Nepenthes gracilis</name>
    <name type="common">Slender pitcher plant</name>
    <dbReference type="NCBI Taxonomy" id="150966"/>
    <lineage>
        <taxon>Eukaryota</taxon>
        <taxon>Viridiplantae</taxon>
        <taxon>Streptophyta</taxon>
        <taxon>Embryophyta</taxon>
        <taxon>Tracheophyta</taxon>
        <taxon>Spermatophyta</taxon>
        <taxon>Magnoliopsida</taxon>
        <taxon>eudicotyledons</taxon>
        <taxon>Gunneridae</taxon>
        <taxon>Pentapetalae</taxon>
        <taxon>Caryophyllales</taxon>
        <taxon>Nepenthaceae</taxon>
        <taxon>Nepenthes</taxon>
    </lineage>
</organism>
<accession>A0AAD3XKI5</accession>
<dbReference type="EMBL" id="BSYO01000007">
    <property type="protein sequence ID" value="GMH07784.1"/>
    <property type="molecule type" value="Genomic_DNA"/>
</dbReference>
<evidence type="ECO:0000313" key="2">
    <source>
        <dbReference type="Proteomes" id="UP001279734"/>
    </source>
</evidence>
<dbReference type="AlphaFoldDB" id="A0AAD3XKI5"/>
<keyword evidence="2" id="KW-1185">Reference proteome</keyword>
<dbReference type="InterPro" id="IPR036895">
    <property type="entry name" value="Uracil-DNA_glycosylase-like_sf"/>
</dbReference>
<evidence type="ECO:0000313" key="1">
    <source>
        <dbReference type="EMBL" id="GMH07784.1"/>
    </source>
</evidence>
<reference evidence="1" key="1">
    <citation type="submission" date="2023-05" db="EMBL/GenBank/DDBJ databases">
        <title>Nepenthes gracilis genome sequencing.</title>
        <authorList>
            <person name="Fukushima K."/>
        </authorList>
    </citation>
    <scope>NUCLEOTIDE SEQUENCE</scope>
    <source>
        <strain evidence="1">SING2019-196</strain>
    </source>
</reference>
<gene>
    <name evidence="1" type="ORF">Nepgr_009624</name>
</gene>
<comment type="caution">
    <text evidence="1">The sequence shown here is derived from an EMBL/GenBank/DDBJ whole genome shotgun (WGS) entry which is preliminary data.</text>
</comment>
<dbReference type="Gene3D" id="3.40.470.10">
    <property type="entry name" value="Uracil-DNA glycosylase-like domain"/>
    <property type="match status" value="1"/>
</dbReference>
<sequence>MPILGPLHRVKTIAANVTCQGYVKDPYHGPSRIMGLAFSVLEGVKIPSSLIKWVDTEKEKQAWRAQS</sequence>
<name>A0AAD3XKI5_NEPGR</name>
<proteinExistence type="predicted"/>
<protein>
    <submittedName>
        <fullName evidence="1">Uncharacterized protein</fullName>
    </submittedName>
</protein>
<dbReference type="Proteomes" id="UP001279734">
    <property type="component" value="Unassembled WGS sequence"/>
</dbReference>
<dbReference type="SUPFAM" id="SSF52141">
    <property type="entry name" value="Uracil-DNA glycosylase-like"/>
    <property type="match status" value="1"/>
</dbReference>